<feature type="transmembrane region" description="Helical" evidence="8">
    <location>
        <begin position="36"/>
        <end position="55"/>
    </location>
</feature>
<evidence type="ECO:0000256" key="6">
    <source>
        <dbReference type="ARBA" id="ARBA00022989"/>
    </source>
</evidence>
<organism evidence="9 10">
    <name type="scientific">Sphingobacterium paludis</name>
    <dbReference type="NCBI Taxonomy" id="1476465"/>
    <lineage>
        <taxon>Bacteria</taxon>
        <taxon>Pseudomonadati</taxon>
        <taxon>Bacteroidota</taxon>
        <taxon>Sphingobacteriia</taxon>
        <taxon>Sphingobacteriales</taxon>
        <taxon>Sphingobacteriaceae</taxon>
        <taxon>Sphingobacterium</taxon>
    </lineage>
</organism>
<accession>A0A4R7D8P4</accession>
<dbReference type="PANTHER" id="PTHR36838:SF1">
    <property type="entry name" value="SLR1864 PROTEIN"/>
    <property type="match status" value="1"/>
</dbReference>
<dbReference type="GO" id="GO:0055085">
    <property type="term" value="P:transmembrane transport"/>
    <property type="evidence" value="ECO:0007669"/>
    <property type="project" value="InterPro"/>
</dbReference>
<comment type="subcellular location">
    <subcellularLocation>
        <location evidence="1">Cell membrane</location>
        <topology evidence="1">Multi-pass membrane protein</topology>
    </subcellularLocation>
</comment>
<dbReference type="EMBL" id="SNZV01000001">
    <property type="protein sequence ID" value="TDS17643.1"/>
    <property type="molecule type" value="Genomic_DNA"/>
</dbReference>
<feature type="transmembrane region" description="Helical" evidence="8">
    <location>
        <begin position="6"/>
        <end position="24"/>
    </location>
</feature>
<feature type="transmembrane region" description="Helical" evidence="8">
    <location>
        <begin position="192"/>
        <end position="211"/>
    </location>
</feature>
<dbReference type="AlphaFoldDB" id="A0A4R7D8P4"/>
<evidence type="ECO:0000256" key="4">
    <source>
        <dbReference type="ARBA" id="ARBA00022475"/>
    </source>
</evidence>
<comment type="similarity">
    <text evidence="2">Belongs to the auxin efflux carrier (TC 2.A.69) family.</text>
</comment>
<dbReference type="Proteomes" id="UP000294752">
    <property type="component" value="Unassembled WGS sequence"/>
</dbReference>
<evidence type="ECO:0000256" key="7">
    <source>
        <dbReference type="ARBA" id="ARBA00023136"/>
    </source>
</evidence>
<dbReference type="Gene3D" id="1.20.1530.20">
    <property type="match status" value="1"/>
</dbReference>
<dbReference type="Pfam" id="PF03547">
    <property type="entry name" value="Mem_trans"/>
    <property type="match status" value="1"/>
</dbReference>
<keyword evidence="6 8" id="KW-1133">Transmembrane helix</keyword>
<feature type="transmembrane region" description="Helical" evidence="8">
    <location>
        <begin position="122"/>
        <end position="141"/>
    </location>
</feature>
<evidence type="ECO:0008006" key="11">
    <source>
        <dbReference type="Google" id="ProtNLM"/>
    </source>
</evidence>
<feature type="transmembrane region" description="Helical" evidence="8">
    <location>
        <begin position="282"/>
        <end position="304"/>
    </location>
</feature>
<dbReference type="OrthoDB" id="9810457at2"/>
<feature type="transmembrane region" description="Helical" evidence="8">
    <location>
        <begin position="93"/>
        <end position="116"/>
    </location>
</feature>
<dbReference type="PANTHER" id="PTHR36838">
    <property type="entry name" value="AUXIN EFFLUX CARRIER FAMILY PROTEIN"/>
    <property type="match status" value="1"/>
</dbReference>
<keyword evidence="3" id="KW-0813">Transport</keyword>
<name>A0A4R7D8P4_9SPHI</name>
<protein>
    <recommendedName>
        <fullName evidence="11">Permease</fullName>
    </recommendedName>
</protein>
<gene>
    <name evidence="9" type="ORF">B0I21_101514</name>
</gene>
<reference evidence="9 10" key="1">
    <citation type="submission" date="2019-03" db="EMBL/GenBank/DDBJ databases">
        <title>Genomic Encyclopedia of Type Strains, Phase III (KMG-III): the genomes of soil and plant-associated and newly described type strains.</title>
        <authorList>
            <person name="Whitman W."/>
        </authorList>
    </citation>
    <scope>NUCLEOTIDE SEQUENCE [LARGE SCALE GENOMIC DNA]</scope>
    <source>
        <strain evidence="9 10">CGMCC 1.12801</strain>
    </source>
</reference>
<feature type="transmembrane region" description="Helical" evidence="8">
    <location>
        <begin position="223"/>
        <end position="240"/>
    </location>
</feature>
<evidence type="ECO:0000256" key="1">
    <source>
        <dbReference type="ARBA" id="ARBA00004651"/>
    </source>
</evidence>
<evidence type="ECO:0000256" key="8">
    <source>
        <dbReference type="SAM" id="Phobius"/>
    </source>
</evidence>
<dbReference type="InterPro" id="IPR038770">
    <property type="entry name" value="Na+/solute_symporter_sf"/>
</dbReference>
<keyword evidence="10" id="KW-1185">Reference proteome</keyword>
<dbReference type="InterPro" id="IPR004776">
    <property type="entry name" value="Mem_transp_PIN-like"/>
</dbReference>
<sequence>MEVLQELATKVLPLYIFMLIGWGLKKKWDLSSRWISKLLLFLLIPFLIIENLLKADLEETAVIGSMIFLLALAMNLPAMLTKKFVGDDFDGNLLKGAFSYFNIGWFGIPVVMALFGEEQMPLVISAYVGNALYGDTIGFYLMSRTKGISVKEAATKVFKIPAIYACALAIGLNVAEVKLPEQAESIANVVSWIVSSLGMLIIGLTLGTIHFKKVAYAALGKILGMRYLAGAVFLILFVLAEKQFIGVLDEDQSMLMLLMGSFPIAANLVVFASFLETEEENAAVLVGLSAIVSLFVTPAVSILMF</sequence>
<evidence type="ECO:0000313" key="9">
    <source>
        <dbReference type="EMBL" id="TDS17643.1"/>
    </source>
</evidence>
<dbReference type="RefSeq" id="WP_133638742.1">
    <property type="nucleotide sequence ID" value="NZ_SNZV01000001.1"/>
</dbReference>
<proteinExistence type="inferred from homology"/>
<feature type="transmembrane region" description="Helical" evidence="8">
    <location>
        <begin position="252"/>
        <end position="275"/>
    </location>
</feature>
<evidence type="ECO:0000256" key="2">
    <source>
        <dbReference type="ARBA" id="ARBA00010145"/>
    </source>
</evidence>
<keyword evidence="4" id="KW-1003">Cell membrane</keyword>
<feature type="transmembrane region" description="Helical" evidence="8">
    <location>
        <begin position="61"/>
        <end position="81"/>
    </location>
</feature>
<keyword evidence="7 8" id="KW-0472">Membrane</keyword>
<evidence type="ECO:0000313" key="10">
    <source>
        <dbReference type="Proteomes" id="UP000294752"/>
    </source>
</evidence>
<keyword evidence="5 8" id="KW-0812">Transmembrane</keyword>
<comment type="caution">
    <text evidence="9">The sequence shown here is derived from an EMBL/GenBank/DDBJ whole genome shotgun (WGS) entry which is preliminary data.</text>
</comment>
<evidence type="ECO:0000256" key="3">
    <source>
        <dbReference type="ARBA" id="ARBA00022448"/>
    </source>
</evidence>
<dbReference type="GO" id="GO:0005886">
    <property type="term" value="C:plasma membrane"/>
    <property type="evidence" value="ECO:0007669"/>
    <property type="project" value="UniProtKB-SubCell"/>
</dbReference>
<evidence type="ECO:0000256" key="5">
    <source>
        <dbReference type="ARBA" id="ARBA00022692"/>
    </source>
</evidence>